<protein>
    <submittedName>
        <fullName evidence="1">Uncharacterized protein</fullName>
    </submittedName>
</protein>
<sequence>MARNVDNIMGKGKESTISKLISLRFVLCFTTTGNVDVEVALRSVICVTVQLADDDCSIPETVKEEEEKRN</sequence>
<evidence type="ECO:0000313" key="1">
    <source>
        <dbReference type="EMBL" id="KRZ03447.1"/>
    </source>
</evidence>
<evidence type="ECO:0000313" key="2">
    <source>
        <dbReference type="Proteomes" id="UP000055024"/>
    </source>
</evidence>
<reference evidence="1 2" key="1">
    <citation type="submission" date="2015-01" db="EMBL/GenBank/DDBJ databases">
        <title>Evolution of Trichinella species and genotypes.</title>
        <authorList>
            <person name="Korhonen P.K."/>
            <person name="Edoardo P."/>
            <person name="Giuseppe L.R."/>
            <person name="Gasser R.B."/>
        </authorList>
    </citation>
    <scope>NUCLEOTIDE SEQUENCE [LARGE SCALE GENOMIC DNA]</scope>
    <source>
        <strain evidence="1">ISS1029</strain>
    </source>
</reference>
<proteinExistence type="predicted"/>
<accession>A0A0V1GYN3</accession>
<keyword evidence="2" id="KW-1185">Reference proteome</keyword>
<gene>
    <name evidence="1" type="ORF">T11_15977</name>
</gene>
<dbReference type="EMBL" id="JYDP01000193">
    <property type="protein sequence ID" value="KRZ03447.1"/>
    <property type="molecule type" value="Genomic_DNA"/>
</dbReference>
<comment type="caution">
    <text evidence="1">The sequence shown here is derived from an EMBL/GenBank/DDBJ whole genome shotgun (WGS) entry which is preliminary data.</text>
</comment>
<organism evidence="1 2">
    <name type="scientific">Trichinella zimbabwensis</name>
    <dbReference type="NCBI Taxonomy" id="268475"/>
    <lineage>
        <taxon>Eukaryota</taxon>
        <taxon>Metazoa</taxon>
        <taxon>Ecdysozoa</taxon>
        <taxon>Nematoda</taxon>
        <taxon>Enoplea</taxon>
        <taxon>Dorylaimia</taxon>
        <taxon>Trichinellida</taxon>
        <taxon>Trichinellidae</taxon>
        <taxon>Trichinella</taxon>
    </lineage>
</organism>
<dbReference type="AlphaFoldDB" id="A0A0V1GYN3"/>
<name>A0A0V1GYN3_9BILA</name>
<dbReference type="Proteomes" id="UP000055024">
    <property type="component" value="Unassembled WGS sequence"/>
</dbReference>